<evidence type="ECO:0008006" key="5">
    <source>
        <dbReference type="Google" id="ProtNLM"/>
    </source>
</evidence>
<evidence type="ECO:0000256" key="1">
    <source>
        <dbReference type="SAM" id="MobiDB-lite"/>
    </source>
</evidence>
<feature type="compositionally biased region" description="Low complexity" evidence="1">
    <location>
        <begin position="165"/>
        <end position="179"/>
    </location>
</feature>
<reference evidence="3 4" key="1">
    <citation type="submission" date="2018-08" db="EMBL/GenBank/DDBJ databases">
        <title>Microbacterium lemovicicum sp. nov., a bacterium isolated from a natural uranium-rich soil.</title>
        <authorList>
            <person name="ORTET P."/>
        </authorList>
    </citation>
    <scope>NUCLEOTIDE SEQUENCE [LARGE SCALE GENOMIC DNA]</scope>
    <source>
        <strain evidence="3 4">Viu22</strain>
    </source>
</reference>
<dbReference type="Proteomes" id="UP000276888">
    <property type="component" value="Chromosome"/>
</dbReference>
<dbReference type="KEGG" id="mlv:CVS47_01675"/>
<protein>
    <recommendedName>
        <fullName evidence="5">DUF3515 domain-containing protein</fullName>
    </recommendedName>
</protein>
<gene>
    <name evidence="3" type="ORF">CVS47_01675</name>
</gene>
<keyword evidence="2" id="KW-0732">Signal</keyword>
<dbReference type="AlphaFoldDB" id="A0A3Q9J165"/>
<dbReference type="RefSeq" id="WP_127095666.1">
    <property type="nucleotide sequence ID" value="NZ_CP031423.1"/>
</dbReference>
<dbReference type="Pfam" id="PF12028">
    <property type="entry name" value="DUF3515"/>
    <property type="match status" value="1"/>
</dbReference>
<sequence>MLRLARPLVALLLVVTAASVSGCASTVSMAAAPSANETGCAEMMVRLPDTLSGQSRRWTDAQSTAAWGDPATVLFTCGVTPPGPTTLRCDTVSGVDWIVDESQAPTYRVTTFGRTPAIELFLDTQSNDRVQGVSSREVLDALSPIVSQLPVDGQCVDREDATLVPDPETTPAPADTSTPAPTPAS</sequence>
<feature type="signal peptide" evidence="2">
    <location>
        <begin position="1"/>
        <end position="30"/>
    </location>
</feature>
<keyword evidence="4" id="KW-1185">Reference proteome</keyword>
<feature type="chain" id="PRO_5018640001" description="DUF3515 domain-containing protein" evidence="2">
    <location>
        <begin position="31"/>
        <end position="185"/>
    </location>
</feature>
<dbReference type="OrthoDB" id="4331648at2"/>
<proteinExistence type="predicted"/>
<dbReference type="EMBL" id="CP031423">
    <property type="protein sequence ID" value="AZS37050.1"/>
    <property type="molecule type" value="Genomic_DNA"/>
</dbReference>
<evidence type="ECO:0000256" key="2">
    <source>
        <dbReference type="SAM" id="SignalP"/>
    </source>
</evidence>
<evidence type="ECO:0000313" key="3">
    <source>
        <dbReference type="EMBL" id="AZS37050.1"/>
    </source>
</evidence>
<dbReference type="InterPro" id="IPR021903">
    <property type="entry name" value="DUF3515"/>
</dbReference>
<dbReference type="PROSITE" id="PS51257">
    <property type="entry name" value="PROKAR_LIPOPROTEIN"/>
    <property type="match status" value="1"/>
</dbReference>
<accession>A0A3Q9J165</accession>
<evidence type="ECO:0000313" key="4">
    <source>
        <dbReference type="Proteomes" id="UP000276888"/>
    </source>
</evidence>
<name>A0A3Q9J165_9MICO</name>
<feature type="region of interest" description="Disordered" evidence="1">
    <location>
        <begin position="153"/>
        <end position="185"/>
    </location>
</feature>
<organism evidence="3 4">
    <name type="scientific">Microbacterium lemovicicum</name>
    <dbReference type="NCBI Taxonomy" id="1072463"/>
    <lineage>
        <taxon>Bacteria</taxon>
        <taxon>Bacillati</taxon>
        <taxon>Actinomycetota</taxon>
        <taxon>Actinomycetes</taxon>
        <taxon>Micrococcales</taxon>
        <taxon>Microbacteriaceae</taxon>
        <taxon>Microbacterium</taxon>
    </lineage>
</organism>